<evidence type="ECO:0000256" key="1">
    <source>
        <dbReference type="ARBA" id="ARBA00023239"/>
    </source>
</evidence>
<evidence type="ECO:0000259" key="2">
    <source>
        <dbReference type="Pfam" id="PF04909"/>
    </source>
</evidence>
<reference evidence="3 4" key="1">
    <citation type="journal article" date="2019" name="Int. J. Syst. Evol. Microbiol.">
        <title>The Global Catalogue of Microorganisms (GCM) 10K type strain sequencing project: providing services to taxonomists for standard genome sequencing and annotation.</title>
        <authorList>
            <consortium name="The Broad Institute Genomics Platform"/>
            <consortium name="The Broad Institute Genome Sequencing Center for Infectious Disease"/>
            <person name="Wu L."/>
            <person name="Ma J."/>
        </authorList>
    </citation>
    <scope>NUCLEOTIDE SEQUENCE [LARGE SCALE GENOMIC DNA]</scope>
    <source>
        <strain evidence="3 4">JCM 16009</strain>
    </source>
</reference>
<evidence type="ECO:0000313" key="4">
    <source>
        <dbReference type="Proteomes" id="UP001500449"/>
    </source>
</evidence>
<organism evidence="3 4">
    <name type="scientific">Pseudonocardia ailaonensis</name>
    <dbReference type="NCBI Taxonomy" id="367279"/>
    <lineage>
        <taxon>Bacteria</taxon>
        <taxon>Bacillati</taxon>
        <taxon>Actinomycetota</taxon>
        <taxon>Actinomycetes</taxon>
        <taxon>Pseudonocardiales</taxon>
        <taxon>Pseudonocardiaceae</taxon>
        <taxon>Pseudonocardia</taxon>
    </lineage>
</organism>
<dbReference type="InterPro" id="IPR006680">
    <property type="entry name" value="Amidohydro-rel"/>
</dbReference>
<keyword evidence="4" id="KW-1185">Reference proteome</keyword>
<gene>
    <name evidence="3" type="ORF">GCM10009836_61130</name>
</gene>
<keyword evidence="1" id="KW-0456">Lyase</keyword>
<proteinExistence type="predicted"/>
<dbReference type="Gene3D" id="3.20.20.140">
    <property type="entry name" value="Metal-dependent hydrolases"/>
    <property type="match status" value="1"/>
</dbReference>
<dbReference type="PANTHER" id="PTHR21240">
    <property type="entry name" value="2-AMINO-3-CARBOXYLMUCONATE-6-SEMIALDEHYDE DECARBOXYLASE"/>
    <property type="match status" value="1"/>
</dbReference>
<accession>A0ABN2NKP6</accession>
<protein>
    <submittedName>
        <fullName evidence="3">Amidohydrolase family protein</fullName>
    </submittedName>
</protein>
<dbReference type="RefSeq" id="WP_344424946.1">
    <property type="nucleotide sequence ID" value="NZ_BAAAQK010000025.1"/>
</dbReference>
<evidence type="ECO:0000313" key="3">
    <source>
        <dbReference type="EMBL" id="GAA1872003.1"/>
    </source>
</evidence>
<dbReference type="PANTHER" id="PTHR21240:SF28">
    <property type="entry name" value="ISO-OROTATE DECARBOXYLASE (EUROFUNG)"/>
    <property type="match status" value="1"/>
</dbReference>
<dbReference type="SUPFAM" id="SSF51556">
    <property type="entry name" value="Metallo-dependent hydrolases"/>
    <property type="match status" value="1"/>
</dbReference>
<dbReference type="Proteomes" id="UP001500449">
    <property type="component" value="Unassembled WGS sequence"/>
</dbReference>
<dbReference type="InterPro" id="IPR032466">
    <property type="entry name" value="Metal_Hydrolase"/>
</dbReference>
<dbReference type="EMBL" id="BAAAQK010000025">
    <property type="protein sequence ID" value="GAA1872003.1"/>
    <property type="molecule type" value="Genomic_DNA"/>
</dbReference>
<dbReference type="Pfam" id="PF04909">
    <property type="entry name" value="Amidohydro_2"/>
    <property type="match status" value="1"/>
</dbReference>
<sequence length="389" mass="44272">MSSVLDSIPVVDVDSHILEPPDLWTSRLPKKWQEVGQAPQVIADPRDGALRWTVAGHMLVGEATHSAAGWDDWYPGRPPSIKEADPGSWNPKHRLERLDEYGVHSQVMFPNILGFYQYAFLDLEPDLRLACVKAYNDFQAEFCAESPKRLIPLANLPLWDLDEAVAELERCREIGHKGVNLGLNVDRLGFPRLRDKYWDPLLSRAQEMGMPINFHVGFNTNEEDINSYKAAGQERLDIAKHSALLLLGNVEQMSEVIMGGICERYPNLNFVSIESGFGYVPFLLESLDWQFKNMGAVQKFPHMLLPSEYFQRQVYATFWFEKHLTHLIHLYPDNVMFETDYPHGTSLSPGPASIAMNARDTIKANLGELPDDILRKVLHDNATRVYNLD</sequence>
<dbReference type="InterPro" id="IPR032465">
    <property type="entry name" value="ACMSD"/>
</dbReference>
<name>A0ABN2NKP6_9PSEU</name>
<feature type="domain" description="Amidohydrolase-related" evidence="2">
    <location>
        <begin position="65"/>
        <end position="388"/>
    </location>
</feature>
<comment type="caution">
    <text evidence="3">The sequence shown here is derived from an EMBL/GenBank/DDBJ whole genome shotgun (WGS) entry which is preliminary data.</text>
</comment>